<dbReference type="PANTHER" id="PTHR36849:SF1">
    <property type="entry name" value="CYTOPLASMIC PROTEIN"/>
    <property type="match status" value="1"/>
</dbReference>
<dbReference type="Proteomes" id="UP000763484">
    <property type="component" value="Unassembled WGS sequence"/>
</dbReference>
<evidence type="ECO:0000313" key="2">
    <source>
        <dbReference type="Proteomes" id="UP000763484"/>
    </source>
</evidence>
<protein>
    <submittedName>
        <fullName evidence="1">DUF488 family protein</fullName>
    </submittedName>
</protein>
<dbReference type="EMBL" id="JADFAQ010000001">
    <property type="protein sequence ID" value="MBE5727797.1"/>
    <property type="molecule type" value="Genomic_DNA"/>
</dbReference>
<dbReference type="InterPro" id="IPR052552">
    <property type="entry name" value="YeaO-like"/>
</dbReference>
<dbReference type="AlphaFoldDB" id="A0A8T3UWH0"/>
<name>A0A8T3UWH0_9ARCH</name>
<dbReference type="PANTHER" id="PTHR36849">
    <property type="entry name" value="CYTOPLASMIC PROTEIN-RELATED"/>
    <property type="match status" value="1"/>
</dbReference>
<gene>
    <name evidence="1" type="ORF">IHE50_00035</name>
</gene>
<dbReference type="Pfam" id="PF22752">
    <property type="entry name" value="DUF488-N3i"/>
    <property type="match status" value="1"/>
</dbReference>
<evidence type="ECO:0000313" key="1">
    <source>
        <dbReference type="EMBL" id="MBE5727797.1"/>
    </source>
</evidence>
<organism evidence="1 2">
    <name type="scientific">Candidatus Acidifodinimicrobium mancum</name>
    <dbReference type="NCBI Taxonomy" id="2898728"/>
    <lineage>
        <taxon>Archaea</taxon>
        <taxon>Candidatus Parvarchaeota</taxon>
        <taxon>Candidatus Acidifodinimicrobiaceae</taxon>
        <taxon>Candidatus Acidifodinimicrobium</taxon>
    </lineage>
</organism>
<proteinExistence type="predicted"/>
<sequence>MIILSRVYGSKEKGFRILVDRVWPRGLTKEKVNAGIWMKDVAPSDELRGWFSHDESKWGEFRERYKEELKSADKVAKLKEIKGMEKEKGRVVLLFGAKDEEHNQAVVLKEVLDKMK</sequence>
<accession>A0A8T3UWH0</accession>
<comment type="caution">
    <text evidence="1">The sequence shown here is derived from an EMBL/GenBank/DDBJ whole genome shotgun (WGS) entry which is preliminary data.</text>
</comment>
<reference evidence="1 2" key="1">
    <citation type="submission" date="2020-09" db="EMBL/GenBank/DDBJ databases">
        <title>Genomic characterization of a novel Parvarchaeota family in acid mine drainage sediments.</title>
        <authorList>
            <person name="Luo Z.-H."/>
        </authorList>
    </citation>
    <scope>NUCLEOTIDE SEQUENCE [LARGE SCALE GENOMIC DNA]</scope>
    <source>
        <strain evidence="1">TL1-5_bins.178</strain>
    </source>
</reference>